<proteinExistence type="predicted"/>
<keyword evidence="1" id="KW-0812">Transmembrane</keyword>
<dbReference type="Proteomes" id="UP000834106">
    <property type="component" value="Chromosome 15"/>
</dbReference>
<name>A0AAD1ZYB3_9LAMI</name>
<accession>A0AAD1ZYB3</accession>
<organism evidence="2 3">
    <name type="scientific">Fraxinus pennsylvanica</name>
    <dbReference type="NCBI Taxonomy" id="56036"/>
    <lineage>
        <taxon>Eukaryota</taxon>
        <taxon>Viridiplantae</taxon>
        <taxon>Streptophyta</taxon>
        <taxon>Embryophyta</taxon>
        <taxon>Tracheophyta</taxon>
        <taxon>Spermatophyta</taxon>
        <taxon>Magnoliopsida</taxon>
        <taxon>eudicotyledons</taxon>
        <taxon>Gunneridae</taxon>
        <taxon>Pentapetalae</taxon>
        <taxon>asterids</taxon>
        <taxon>lamiids</taxon>
        <taxon>Lamiales</taxon>
        <taxon>Oleaceae</taxon>
        <taxon>Oleeae</taxon>
        <taxon>Fraxinus</taxon>
    </lineage>
</organism>
<keyword evidence="1" id="KW-1133">Transmembrane helix</keyword>
<keyword evidence="1" id="KW-0472">Membrane</keyword>
<keyword evidence="3" id="KW-1185">Reference proteome</keyword>
<protein>
    <submittedName>
        <fullName evidence="2">Uncharacterized protein</fullName>
    </submittedName>
</protein>
<reference evidence="2" key="1">
    <citation type="submission" date="2023-05" db="EMBL/GenBank/DDBJ databases">
        <authorList>
            <person name="Huff M."/>
        </authorList>
    </citation>
    <scope>NUCLEOTIDE SEQUENCE</scope>
</reference>
<feature type="transmembrane region" description="Helical" evidence="1">
    <location>
        <begin position="25"/>
        <end position="54"/>
    </location>
</feature>
<dbReference type="AlphaFoldDB" id="A0AAD1ZYB3"/>
<evidence type="ECO:0000313" key="2">
    <source>
        <dbReference type="EMBL" id="CAI9778079.1"/>
    </source>
</evidence>
<evidence type="ECO:0000256" key="1">
    <source>
        <dbReference type="SAM" id="Phobius"/>
    </source>
</evidence>
<evidence type="ECO:0000313" key="3">
    <source>
        <dbReference type="Proteomes" id="UP000834106"/>
    </source>
</evidence>
<sequence length="118" mass="13562">MGNVINSGLWHACAGLLDLLADFDLFFFAVQFSFFALLKVIALSAGPLLLNAFIMVAEGKESFKYEGYVLAILLFFTKSLKSLSQRQWYFRSRLIGLKDVKFLIWYTDQEERLKDSCE</sequence>
<dbReference type="EMBL" id="OU503050">
    <property type="protein sequence ID" value="CAI9778079.1"/>
    <property type="molecule type" value="Genomic_DNA"/>
</dbReference>
<gene>
    <name evidence="2" type="ORF">FPE_LOCUS25509</name>
</gene>